<comment type="caution">
    <text evidence="1">The sequence shown here is derived from an EMBL/GenBank/DDBJ whole genome shotgun (WGS) entry which is preliminary data.</text>
</comment>
<dbReference type="EMBL" id="JAMPLM010000102">
    <property type="protein sequence ID" value="MEP1062848.1"/>
    <property type="molecule type" value="Genomic_DNA"/>
</dbReference>
<gene>
    <name evidence="1" type="ORF">NDI38_31245</name>
</gene>
<keyword evidence="2" id="KW-1185">Reference proteome</keyword>
<reference evidence="1 2" key="1">
    <citation type="submission" date="2022-04" db="EMBL/GenBank/DDBJ databases">
        <title>Positive selection, recombination, and allopatry shape intraspecific diversity of widespread and dominant cyanobacteria.</title>
        <authorList>
            <person name="Wei J."/>
            <person name="Shu W."/>
            <person name="Hu C."/>
        </authorList>
    </citation>
    <scope>NUCLEOTIDE SEQUENCE [LARGE SCALE GENOMIC DNA]</scope>
    <source>
        <strain evidence="1 2">AS-A4</strain>
    </source>
</reference>
<evidence type="ECO:0000313" key="1">
    <source>
        <dbReference type="EMBL" id="MEP1062848.1"/>
    </source>
</evidence>
<evidence type="ECO:0008006" key="3">
    <source>
        <dbReference type="Google" id="ProtNLM"/>
    </source>
</evidence>
<dbReference type="RefSeq" id="WP_190452329.1">
    <property type="nucleotide sequence ID" value="NZ_JAMPLM010000102.1"/>
</dbReference>
<name>A0ABV0KUU5_9CYAN</name>
<organism evidence="1 2">
    <name type="scientific">Stenomitos frigidus AS-A4</name>
    <dbReference type="NCBI Taxonomy" id="2933935"/>
    <lineage>
        <taxon>Bacteria</taxon>
        <taxon>Bacillati</taxon>
        <taxon>Cyanobacteriota</taxon>
        <taxon>Cyanophyceae</taxon>
        <taxon>Leptolyngbyales</taxon>
        <taxon>Leptolyngbyaceae</taxon>
        <taxon>Stenomitos</taxon>
    </lineage>
</organism>
<dbReference type="Proteomes" id="UP001476950">
    <property type="component" value="Unassembled WGS sequence"/>
</dbReference>
<accession>A0ABV0KUU5</accession>
<evidence type="ECO:0000313" key="2">
    <source>
        <dbReference type="Proteomes" id="UP001476950"/>
    </source>
</evidence>
<protein>
    <recommendedName>
        <fullName evidence="3">Transposase</fullName>
    </recommendedName>
</protein>
<proteinExistence type="predicted"/>
<sequence length="86" mass="9357">MSRCSSLLYVAAVMQPARHSAIYGRYHFIQEKLEKRQSDQFQQKVLATAFPVSALSISPMKEAVVGGSWFVACKKGIGIAPGNAPT</sequence>